<dbReference type="OrthoDB" id="9794564at2"/>
<dbReference type="Pfam" id="PF01588">
    <property type="entry name" value="tRNA_bind"/>
    <property type="match status" value="1"/>
</dbReference>
<keyword evidence="1 3" id="KW-0820">tRNA-binding</keyword>
<dbReference type="Gene3D" id="2.40.50.140">
    <property type="entry name" value="Nucleic acid-binding proteins"/>
    <property type="match status" value="1"/>
</dbReference>
<dbReference type="PANTHER" id="PTHR11586:SF37">
    <property type="entry name" value="TRNA-BINDING DOMAIN-CONTAINING PROTEIN"/>
    <property type="match status" value="1"/>
</dbReference>
<organism evidence="5 6">
    <name type="scientific">Mycolicibacterium vulneris</name>
    <dbReference type="NCBI Taxonomy" id="547163"/>
    <lineage>
        <taxon>Bacteria</taxon>
        <taxon>Bacillati</taxon>
        <taxon>Actinomycetota</taxon>
        <taxon>Actinomycetes</taxon>
        <taxon>Mycobacteriales</taxon>
        <taxon>Mycobacteriaceae</taxon>
        <taxon>Mycolicibacterium</taxon>
    </lineage>
</organism>
<dbReference type="InterPro" id="IPR051270">
    <property type="entry name" value="Tyrosine-tRNA_ligase_regulator"/>
</dbReference>
<dbReference type="EMBL" id="NCXM01000082">
    <property type="protein sequence ID" value="OSC18531.1"/>
    <property type="molecule type" value="Genomic_DNA"/>
</dbReference>
<dbReference type="NCBIfam" id="NF007495">
    <property type="entry name" value="PRK10089.1-4"/>
    <property type="match status" value="1"/>
</dbReference>
<dbReference type="RefSeq" id="WP_085293146.1">
    <property type="nucleotide sequence ID" value="NZ_NCXM01000082.1"/>
</dbReference>
<accession>A0A1X2KGP7</accession>
<dbReference type="SUPFAM" id="SSF50249">
    <property type="entry name" value="Nucleic acid-binding proteins"/>
    <property type="match status" value="1"/>
</dbReference>
<evidence type="ECO:0000256" key="3">
    <source>
        <dbReference type="PROSITE-ProRule" id="PRU00209"/>
    </source>
</evidence>
<name>A0A1X2KGP7_9MYCO</name>
<evidence type="ECO:0000313" key="5">
    <source>
        <dbReference type="EMBL" id="OSC18531.1"/>
    </source>
</evidence>
<dbReference type="CDD" id="cd02798">
    <property type="entry name" value="tRNA_bind_CsaA"/>
    <property type="match status" value="1"/>
</dbReference>
<evidence type="ECO:0000259" key="4">
    <source>
        <dbReference type="PROSITE" id="PS50886"/>
    </source>
</evidence>
<dbReference type="Proteomes" id="UP000242320">
    <property type="component" value="Unassembled WGS sequence"/>
</dbReference>
<evidence type="ECO:0000256" key="1">
    <source>
        <dbReference type="ARBA" id="ARBA00022555"/>
    </source>
</evidence>
<dbReference type="NCBIfam" id="NF007494">
    <property type="entry name" value="PRK10089.1-3"/>
    <property type="match status" value="1"/>
</dbReference>
<sequence length="106" mass="11784">MSEQTTIETFLGVGIRVGRVIKAEEFPRANKPAYKLWIDFGDLGIRKSSAQINDLYTTDEVDGRLVLAVVNFPPRQVANFISEVLVGLLHDQVTVSVTRPEGPVWS</sequence>
<dbReference type="InterPro" id="IPR002547">
    <property type="entry name" value="tRNA-bd_dom"/>
</dbReference>
<feature type="domain" description="TRNA-binding" evidence="4">
    <location>
        <begin position="9"/>
        <end position="106"/>
    </location>
</feature>
<proteinExistence type="predicted"/>
<evidence type="ECO:0000256" key="2">
    <source>
        <dbReference type="ARBA" id="ARBA00022884"/>
    </source>
</evidence>
<reference evidence="5 6" key="1">
    <citation type="submission" date="2017-04" db="EMBL/GenBank/DDBJ databases">
        <title>The new phylogeny of genus Mycobacterium.</title>
        <authorList>
            <person name="Tortoli E."/>
            <person name="Trovato A."/>
            <person name="Cirillo D.M."/>
        </authorList>
    </citation>
    <scope>NUCLEOTIDE SEQUENCE [LARGE SCALE GENOMIC DNA]</scope>
    <source>
        <strain evidence="5 6">DSM 45247</strain>
    </source>
</reference>
<dbReference type="AlphaFoldDB" id="A0A1X2KGP7"/>
<evidence type="ECO:0000313" key="6">
    <source>
        <dbReference type="Proteomes" id="UP000242320"/>
    </source>
</evidence>
<comment type="caution">
    <text evidence="5">The sequence shown here is derived from an EMBL/GenBank/DDBJ whole genome shotgun (WGS) entry which is preliminary data.</text>
</comment>
<keyword evidence="6" id="KW-1185">Reference proteome</keyword>
<protein>
    <submittedName>
        <fullName evidence="5">tRNA-binding protein</fullName>
    </submittedName>
</protein>
<dbReference type="GO" id="GO:0000049">
    <property type="term" value="F:tRNA binding"/>
    <property type="evidence" value="ECO:0007669"/>
    <property type="project" value="UniProtKB-UniRule"/>
</dbReference>
<dbReference type="PROSITE" id="PS50886">
    <property type="entry name" value="TRBD"/>
    <property type="match status" value="1"/>
</dbReference>
<keyword evidence="2 3" id="KW-0694">RNA-binding</keyword>
<dbReference type="PANTHER" id="PTHR11586">
    <property type="entry name" value="TRNA-AMINOACYLATION COFACTOR ARC1 FAMILY MEMBER"/>
    <property type="match status" value="1"/>
</dbReference>
<dbReference type="InterPro" id="IPR012340">
    <property type="entry name" value="NA-bd_OB-fold"/>
</dbReference>
<gene>
    <name evidence="5" type="ORF">B8W69_29415</name>
</gene>